<evidence type="ECO:0000256" key="2">
    <source>
        <dbReference type="ARBA" id="ARBA00006434"/>
    </source>
</evidence>
<dbReference type="PROSITE" id="PS50283">
    <property type="entry name" value="NA_SOLUT_SYMP_3"/>
    <property type="match status" value="1"/>
</dbReference>
<dbReference type="GO" id="GO:0015204">
    <property type="term" value="F:urea transmembrane transporter activity"/>
    <property type="evidence" value="ECO:0007669"/>
    <property type="project" value="InterPro"/>
</dbReference>
<evidence type="ECO:0000256" key="4">
    <source>
        <dbReference type="ARBA" id="ARBA00022989"/>
    </source>
</evidence>
<keyword evidence="4 6" id="KW-1133">Transmembrane helix</keyword>
<comment type="similarity">
    <text evidence="2">Belongs to the sodium:solute symporter (SSF) (TC 2.A.21) family.</text>
</comment>
<evidence type="ECO:0000313" key="8">
    <source>
        <dbReference type="Proteomes" id="UP001056012"/>
    </source>
</evidence>
<dbReference type="InterPro" id="IPR038377">
    <property type="entry name" value="Na/Glc_symporter_sf"/>
</dbReference>
<feature type="transmembrane region" description="Helical" evidence="6">
    <location>
        <begin position="6"/>
        <end position="31"/>
    </location>
</feature>
<feature type="transmembrane region" description="Helical" evidence="6">
    <location>
        <begin position="52"/>
        <end position="81"/>
    </location>
</feature>
<dbReference type="OrthoDB" id="6132759at2759"/>
<evidence type="ECO:0000256" key="5">
    <source>
        <dbReference type="ARBA" id="ARBA00023136"/>
    </source>
</evidence>
<keyword evidence="5 6" id="KW-0472">Membrane</keyword>
<comment type="subcellular location">
    <subcellularLocation>
        <location evidence="1">Membrane</location>
        <topology evidence="1">Multi-pass membrane protein</topology>
    </subcellularLocation>
</comment>
<keyword evidence="3 6" id="KW-0812">Transmembrane</keyword>
<feature type="transmembrane region" description="Helical" evidence="6">
    <location>
        <begin position="156"/>
        <end position="177"/>
    </location>
</feature>
<dbReference type="Gene3D" id="1.20.1730.10">
    <property type="entry name" value="Sodium/glucose cotransporter"/>
    <property type="match status" value="1"/>
</dbReference>
<dbReference type="InterPro" id="IPR001734">
    <property type="entry name" value="Na/solute_symporter"/>
</dbReference>
<dbReference type="EMBL" id="CP089280">
    <property type="protein sequence ID" value="USP82193.1"/>
    <property type="molecule type" value="Genomic_DNA"/>
</dbReference>
<dbReference type="AlphaFoldDB" id="A0A9Q9DVI1"/>
<feature type="transmembrane region" description="Helical" evidence="6">
    <location>
        <begin position="87"/>
        <end position="107"/>
    </location>
</feature>
<dbReference type="GO" id="GO:0005886">
    <property type="term" value="C:plasma membrane"/>
    <property type="evidence" value="ECO:0007669"/>
    <property type="project" value="TreeGrafter"/>
</dbReference>
<organism evidence="7 8">
    <name type="scientific">Curvularia clavata</name>
    <dbReference type="NCBI Taxonomy" id="95742"/>
    <lineage>
        <taxon>Eukaryota</taxon>
        <taxon>Fungi</taxon>
        <taxon>Dikarya</taxon>
        <taxon>Ascomycota</taxon>
        <taxon>Pezizomycotina</taxon>
        <taxon>Dothideomycetes</taxon>
        <taxon>Pleosporomycetidae</taxon>
        <taxon>Pleosporales</taxon>
        <taxon>Pleosporineae</taxon>
        <taxon>Pleosporaceae</taxon>
        <taxon>Curvularia</taxon>
    </lineage>
</organism>
<reference evidence="7" key="1">
    <citation type="submission" date="2021-12" db="EMBL/GenBank/DDBJ databases">
        <title>Curvularia clavata genome.</title>
        <authorList>
            <person name="Cao Y."/>
        </authorList>
    </citation>
    <scope>NUCLEOTIDE SEQUENCE</scope>
    <source>
        <strain evidence="7">Yc1106</strain>
    </source>
</reference>
<accession>A0A9Q9DVI1</accession>
<evidence type="ECO:0000256" key="3">
    <source>
        <dbReference type="ARBA" id="ARBA00022692"/>
    </source>
</evidence>
<protein>
    <submittedName>
        <fullName evidence="7">Urea active transporter</fullName>
    </submittedName>
</protein>
<dbReference type="PANTHER" id="PTHR46154">
    <property type="match status" value="1"/>
</dbReference>
<sequence length="378" mass="41213">MPPLSQAVGYVVVVGIGLAIALGMIFVTRLLKKTVGEDNKKTEMFMAANRNVRTGLATSAVISSWLWSTAMLGSSLVGYTYGVAGPFWFAAGCSPMIVFFALLRISYKRKIPKAHNLLEIIRIRYSTAAHFVWMFLCLVNNIIACGNMLLGASAAIAALTGMQIIAVTFLLPLRVALCTFMGGIKATFLTDYVWTLPEVGSVGNLYELVKTATDRHPIAGNHDGTYMTMASKGGIYFESSIYLPTSALSLWKHPSSSKHSPQRQGQTLPCVYGMTASAFSPSMYSFLLSFYKPQNYDWGDFQKEKLAFDVVTTSSDGRSVSIVTAEQIEAEVHSVPTAKGTQAMGPHRYVLVTDYIPRTLGSVAVANIFDRPQEQSGF</sequence>
<name>A0A9Q9DVI1_CURCL</name>
<gene>
    <name evidence="7" type="ORF">yc1106_09467</name>
</gene>
<keyword evidence="8" id="KW-1185">Reference proteome</keyword>
<dbReference type="InterPro" id="IPR031155">
    <property type="entry name" value="DUR"/>
</dbReference>
<feature type="transmembrane region" description="Helical" evidence="6">
    <location>
        <begin position="128"/>
        <end position="150"/>
    </location>
</feature>
<evidence type="ECO:0000256" key="6">
    <source>
        <dbReference type="SAM" id="Phobius"/>
    </source>
</evidence>
<dbReference type="PANTHER" id="PTHR46154:SF1">
    <property type="entry name" value="ACTIVE TRANSPORTER, PUTATIVE (AFU_ORTHOLOGUE AFUA_1G17570)-RELATED"/>
    <property type="match status" value="1"/>
</dbReference>
<proteinExistence type="inferred from homology"/>
<evidence type="ECO:0000313" key="7">
    <source>
        <dbReference type="EMBL" id="USP82193.1"/>
    </source>
</evidence>
<dbReference type="VEuPathDB" id="FungiDB:yc1106_09467"/>
<dbReference type="Proteomes" id="UP001056012">
    <property type="component" value="Chromosome 7"/>
</dbReference>
<evidence type="ECO:0000256" key="1">
    <source>
        <dbReference type="ARBA" id="ARBA00004141"/>
    </source>
</evidence>